<name>A0A075WRX4_9BACT</name>
<keyword evidence="2" id="KW-1185">Reference proteome</keyword>
<dbReference type="Proteomes" id="UP000028481">
    <property type="component" value="Chromosome"/>
</dbReference>
<dbReference type="InterPro" id="IPR057148">
    <property type="entry name" value="DUF7826"/>
</dbReference>
<dbReference type="eggNOG" id="ENOG50333BJ">
    <property type="taxonomic scope" value="Bacteria"/>
</dbReference>
<evidence type="ECO:0000313" key="2">
    <source>
        <dbReference type="Proteomes" id="UP000028481"/>
    </source>
</evidence>
<accession>A0A075WRX4</accession>
<dbReference type="HOGENOM" id="CLU_1824422_0_0_0"/>
<organism evidence="1 2">
    <name type="scientific">Thermodesulfobacterium commune DSM 2178</name>
    <dbReference type="NCBI Taxonomy" id="289377"/>
    <lineage>
        <taxon>Bacteria</taxon>
        <taxon>Pseudomonadati</taxon>
        <taxon>Thermodesulfobacteriota</taxon>
        <taxon>Thermodesulfobacteria</taxon>
        <taxon>Thermodesulfobacteriales</taxon>
        <taxon>Thermodesulfobacteriaceae</taxon>
        <taxon>Thermodesulfobacterium</taxon>
    </lineage>
</organism>
<reference evidence="1 2" key="1">
    <citation type="journal article" date="2015" name="Genome Announc.">
        <title>Genome Sequence of a Sulfate-Reducing Thermophilic Bacterium, Thermodesulfobacterium commune DSM 2178T (Phylum Thermodesulfobacteria).</title>
        <authorList>
            <person name="Bhatnagar S."/>
            <person name="Badger J.H."/>
            <person name="Madupu R."/>
            <person name="Khouri H.M."/>
            <person name="O'Connor E.M."/>
            <person name="Robb F.T."/>
            <person name="Ward N.L."/>
            <person name="Eisen J.A."/>
        </authorList>
    </citation>
    <scope>NUCLEOTIDE SEQUENCE [LARGE SCALE GENOMIC DNA]</scope>
    <source>
        <strain evidence="1 2">DSM 2178</strain>
    </source>
</reference>
<dbReference type="PaxDb" id="289377-HL41_01325"/>
<dbReference type="AlphaFoldDB" id="A0A075WRX4"/>
<dbReference type="RefSeq" id="WP_038063462.1">
    <property type="nucleotide sequence ID" value="NZ_CP008796.1"/>
</dbReference>
<dbReference type="STRING" id="289377.HL41_01325"/>
<evidence type="ECO:0000313" key="1">
    <source>
        <dbReference type="EMBL" id="AIH03576.1"/>
    </source>
</evidence>
<dbReference type="Pfam" id="PF25159">
    <property type="entry name" value="DUF7826"/>
    <property type="match status" value="1"/>
</dbReference>
<sequence length="151" mass="17785">MGIRKEVLQEIEFILYEGGEIPEVCFWNSFFYLTSHPPEGLGLTLTQEELKALKQAVIERYLVIIERDLTAEFIEKPFYRGLSRAAINVRRLKNFIKNSGLEEDFKDGALRRKLKRLFKRFEADLKRKSLSLENVATREEVREFKREVDGL</sequence>
<dbReference type="KEGG" id="tcm:HL41_01325"/>
<protein>
    <submittedName>
        <fullName evidence="1">Uncharacterized protein</fullName>
    </submittedName>
</protein>
<dbReference type="EMBL" id="CP008796">
    <property type="protein sequence ID" value="AIH03576.1"/>
    <property type="molecule type" value="Genomic_DNA"/>
</dbReference>
<dbReference type="OrthoDB" id="5432101at2"/>
<gene>
    <name evidence="1" type="ORF">HL41_01325</name>
</gene>
<proteinExistence type="predicted"/>